<keyword evidence="4" id="KW-0560">Oxidoreductase</keyword>
<dbReference type="GO" id="GO:0051287">
    <property type="term" value="F:NAD binding"/>
    <property type="evidence" value="ECO:0007669"/>
    <property type="project" value="InterPro"/>
</dbReference>
<comment type="catalytic activity">
    <reaction evidence="3">
        <text>(2R)-3-phosphoglycerate + NAD(+) = 3-phosphooxypyruvate + NADH + H(+)</text>
        <dbReference type="Rhea" id="RHEA:12641"/>
        <dbReference type="ChEBI" id="CHEBI:15378"/>
        <dbReference type="ChEBI" id="CHEBI:18110"/>
        <dbReference type="ChEBI" id="CHEBI:57540"/>
        <dbReference type="ChEBI" id="CHEBI:57945"/>
        <dbReference type="ChEBI" id="CHEBI:58272"/>
        <dbReference type="EC" id="1.1.1.95"/>
    </reaction>
</comment>
<accession>A0A0M0J7I8</accession>
<feature type="coiled-coil region" evidence="5">
    <location>
        <begin position="20"/>
        <end position="55"/>
    </location>
</feature>
<evidence type="ECO:0000256" key="1">
    <source>
        <dbReference type="ARBA" id="ARBA00005216"/>
    </source>
</evidence>
<dbReference type="CDD" id="cd04901">
    <property type="entry name" value="ACT_3PGDH"/>
    <property type="match status" value="1"/>
</dbReference>
<dbReference type="AlphaFoldDB" id="A0A0M0J7I8"/>
<dbReference type="PANTHER" id="PTHR42938:SF47">
    <property type="entry name" value="HYDROXYPYRUVATE REDUCTASE"/>
    <property type="match status" value="1"/>
</dbReference>
<dbReference type="InterPro" id="IPR045865">
    <property type="entry name" value="ACT-like_dom_sf"/>
</dbReference>
<dbReference type="PANTHER" id="PTHR42938">
    <property type="entry name" value="FORMATE DEHYDROGENASE 1"/>
    <property type="match status" value="1"/>
</dbReference>
<dbReference type="EC" id="1.1.1.95" evidence="2"/>
<dbReference type="InterPro" id="IPR006139">
    <property type="entry name" value="D-isomer_2_OHA_DH_cat_dom"/>
</dbReference>
<dbReference type="Proteomes" id="UP000037460">
    <property type="component" value="Unassembled WGS sequence"/>
</dbReference>
<evidence type="ECO:0000256" key="5">
    <source>
        <dbReference type="SAM" id="Coils"/>
    </source>
</evidence>
<dbReference type="EMBL" id="JWZX01003269">
    <property type="protein sequence ID" value="KOO22549.1"/>
    <property type="molecule type" value="Genomic_DNA"/>
</dbReference>
<evidence type="ECO:0000256" key="3">
    <source>
        <dbReference type="ARBA" id="ARBA00048731"/>
    </source>
</evidence>
<dbReference type="SUPFAM" id="SSF52283">
    <property type="entry name" value="Formate/glycerate dehydrogenase catalytic domain-like"/>
    <property type="match status" value="1"/>
</dbReference>
<dbReference type="Pfam" id="PF02826">
    <property type="entry name" value="2-Hacid_dh_C"/>
    <property type="match status" value="1"/>
</dbReference>
<reference evidence="8" key="1">
    <citation type="journal article" date="2015" name="PLoS Genet.">
        <title>Genome Sequence and Transcriptome Analyses of Chrysochromulina tobin: Metabolic Tools for Enhanced Algal Fitness in the Prominent Order Prymnesiales (Haptophyceae).</title>
        <authorList>
            <person name="Hovde B.T."/>
            <person name="Deodato C.R."/>
            <person name="Hunsperger H.M."/>
            <person name="Ryken S.A."/>
            <person name="Yost W."/>
            <person name="Jha R.K."/>
            <person name="Patterson J."/>
            <person name="Monnat R.J. Jr."/>
            <person name="Barlow S.B."/>
            <person name="Starkenburg S.R."/>
            <person name="Cattolico R.A."/>
        </authorList>
    </citation>
    <scope>NUCLEOTIDE SEQUENCE</scope>
    <source>
        <strain evidence="8">CCMP291</strain>
    </source>
</reference>
<keyword evidence="5" id="KW-0175">Coiled coil</keyword>
<feature type="domain" description="ACT" evidence="6">
    <location>
        <begin position="392"/>
        <end position="467"/>
    </location>
</feature>
<dbReference type="SUPFAM" id="SSF55021">
    <property type="entry name" value="ACT-like"/>
    <property type="match status" value="1"/>
</dbReference>
<proteinExistence type="inferred from homology"/>
<dbReference type="InterPro" id="IPR006140">
    <property type="entry name" value="D-isomer_DH_NAD-bd"/>
</dbReference>
<evidence type="ECO:0000256" key="4">
    <source>
        <dbReference type="RuleBase" id="RU003719"/>
    </source>
</evidence>
<sequence length="488" mass="51972">MLARYSVAPTAVRFARRGLASATNAEIALLKELLAKAQERELAAARAAAAAAAAEAGGNRFQIQTFDKISPSGLERFPATAFMLTGSSGKLPEGTEPEPHAILLRSYKLAAEEVKPTVRAIARCGAGTNNIPIEEMTKVGIPVFNTPGANANSVKELVLAGLLLASRDIVGGILHTKNKIVPEEKEHKKIEKRIEKDKSLFGGQELLGKTLGICGLGNIGAMVAESALALGMKVVGYDPKLSVDAAWRLSSKVERCDSLEDVFSKSDYVSVNMPYIKGVTHGAISAAVLAKMKPTCHLLNFARGEIVDGQALLQLYENGHKGRYICDFADEGMQNHPKFMCIPHLGASTEEAEDNCAAMAANQVINFLETGSIINSVNFPTAHLAPQKGHTRLCIVNQNIPGVLGAITTLMGQRGINIAQQLNTSRDKIAYNVLDLQDFPEDADKSAALQKELASITGVLSTRLIWTGSVSEGPSNFVTIASQGAAQC</sequence>
<gene>
    <name evidence="7" type="ORF">Ctob_000077</name>
</gene>
<evidence type="ECO:0000313" key="8">
    <source>
        <dbReference type="Proteomes" id="UP000037460"/>
    </source>
</evidence>
<comment type="pathway">
    <text evidence="1">Amino-acid biosynthesis; L-serine biosynthesis; L-serine from 3-phospho-D-glycerate: step 1/3.</text>
</comment>
<dbReference type="Pfam" id="PF00389">
    <property type="entry name" value="2-Hacid_dh"/>
    <property type="match status" value="1"/>
</dbReference>
<organism evidence="7 8">
    <name type="scientific">Chrysochromulina tobinii</name>
    <dbReference type="NCBI Taxonomy" id="1460289"/>
    <lineage>
        <taxon>Eukaryota</taxon>
        <taxon>Haptista</taxon>
        <taxon>Haptophyta</taxon>
        <taxon>Prymnesiophyceae</taxon>
        <taxon>Prymnesiales</taxon>
        <taxon>Chrysochromulinaceae</taxon>
        <taxon>Chrysochromulina</taxon>
    </lineage>
</organism>
<dbReference type="Gene3D" id="3.40.50.720">
    <property type="entry name" value="NAD(P)-binding Rossmann-like Domain"/>
    <property type="match status" value="2"/>
</dbReference>
<keyword evidence="8" id="KW-1185">Reference proteome</keyword>
<dbReference type="OrthoDB" id="1621027at2759"/>
<dbReference type="CDD" id="cd12174">
    <property type="entry name" value="PGDH_like_3"/>
    <property type="match status" value="1"/>
</dbReference>
<comment type="similarity">
    <text evidence="4">Belongs to the D-isomer specific 2-hydroxyacid dehydrogenase family.</text>
</comment>
<evidence type="ECO:0000259" key="6">
    <source>
        <dbReference type="PROSITE" id="PS51671"/>
    </source>
</evidence>
<dbReference type="PROSITE" id="PS51671">
    <property type="entry name" value="ACT"/>
    <property type="match status" value="1"/>
</dbReference>
<evidence type="ECO:0000313" key="7">
    <source>
        <dbReference type="EMBL" id="KOO22549.1"/>
    </source>
</evidence>
<name>A0A0M0J7I8_9EUKA</name>
<dbReference type="UniPathway" id="UPA00135">
    <property type="reaction ID" value="UER00196"/>
</dbReference>
<comment type="caution">
    <text evidence="7">The sequence shown here is derived from an EMBL/GenBank/DDBJ whole genome shotgun (WGS) entry which is preliminary data.</text>
</comment>
<dbReference type="GO" id="GO:0004617">
    <property type="term" value="F:phosphoglycerate dehydrogenase activity"/>
    <property type="evidence" value="ECO:0007669"/>
    <property type="project" value="UniProtKB-EC"/>
</dbReference>
<dbReference type="Gene3D" id="3.30.70.260">
    <property type="match status" value="1"/>
</dbReference>
<evidence type="ECO:0000256" key="2">
    <source>
        <dbReference type="ARBA" id="ARBA00013143"/>
    </source>
</evidence>
<dbReference type="InterPro" id="IPR002912">
    <property type="entry name" value="ACT_dom"/>
</dbReference>
<dbReference type="InterPro" id="IPR036291">
    <property type="entry name" value="NAD(P)-bd_dom_sf"/>
</dbReference>
<dbReference type="SUPFAM" id="SSF51735">
    <property type="entry name" value="NAD(P)-binding Rossmann-fold domains"/>
    <property type="match status" value="1"/>
</dbReference>
<protein>
    <recommendedName>
        <fullName evidence="2">phosphoglycerate dehydrogenase</fullName>
        <ecNumber evidence="2">1.1.1.95</ecNumber>
    </recommendedName>
</protein>